<feature type="region of interest" description="Disordered" evidence="1">
    <location>
        <begin position="74"/>
        <end position="95"/>
    </location>
</feature>
<dbReference type="AlphaFoldDB" id="A0A0F9EUZ2"/>
<evidence type="ECO:0000256" key="1">
    <source>
        <dbReference type="SAM" id="MobiDB-lite"/>
    </source>
</evidence>
<evidence type="ECO:0008006" key="3">
    <source>
        <dbReference type="Google" id="ProtNLM"/>
    </source>
</evidence>
<gene>
    <name evidence="2" type="ORF">LCGC14_2030000</name>
</gene>
<dbReference type="EMBL" id="LAZR01023611">
    <property type="protein sequence ID" value="KKL77923.1"/>
    <property type="molecule type" value="Genomic_DNA"/>
</dbReference>
<sequence length="127" mass="13950">VWRTNLATANSVSALDQIQKGDFVGWEFLGVSDADQTDICSDRNGNKYPIDNKVDFPPLHFNCRSEGSPFTAEEAEEEGYKLQSTPKGAEPAEKGFKNNAVTNYNKWVAKEAKALGIQGKIKSAIPK</sequence>
<protein>
    <recommendedName>
        <fullName evidence="3">Phage head morphogenesis domain-containing protein</fullName>
    </recommendedName>
</protein>
<comment type="caution">
    <text evidence="2">The sequence shown here is derived from an EMBL/GenBank/DDBJ whole genome shotgun (WGS) entry which is preliminary data.</text>
</comment>
<name>A0A0F9EUZ2_9ZZZZ</name>
<organism evidence="2">
    <name type="scientific">marine sediment metagenome</name>
    <dbReference type="NCBI Taxonomy" id="412755"/>
    <lineage>
        <taxon>unclassified sequences</taxon>
        <taxon>metagenomes</taxon>
        <taxon>ecological metagenomes</taxon>
    </lineage>
</organism>
<proteinExistence type="predicted"/>
<feature type="non-terminal residue" evidence="2">
    <location>
        <position position="1"/>
    </location>
</feature>
<reference evidence="2" key="1">
    <citation type="journal article" date="2015" name="Nature">
        <title>Complex archaea that bridge the gap between prokaryotes and eukaryotes.</title>
        <authorList>
            <person name="Spang A."/>
            <person name="Saw J.H."/>
            <person name="Jorgensen S.L."/>
            <person name="Zaremba-Niedzwiedzka K."/>
            <person name="Martijn J."/>
            <person name="Lind A.E."/>
            <person name="van Eijk R."/>
            <person name="Schleper C."/>
            <person name="Guy L."/>
            <person name="Ettema T.J."/>
        </authorList>
    </citation>
    <scope>NUCLEOTIDE SEQUENCE</scope>
</reference>
<evidence type="ECO:0000313" key="2">
    <source>
        <dbReference type="EMBL" id="KKL77923.1"/>
    </source>
</evidence>
<accession>A0A0F9EUZ2</accession>